<dbReference type="InterPro" id="IPR036641">
    <property type="entry name" value="HPT_dom_sf"/>
</dbReference>
<comment type="caution">
    <text evidence="22">The sequence shown here is derived from an EMBL/GenBank/DDBJ whole genome shotgun (WGS) entry which is preliminary data.</text>
</comment>
<evidence type="ECO:0000256" key="13">
    <source>
        <dbReference type="ARBA" id="ARBA00023136"/>
    </source>
</evidence>
<dbReference type="Gene3D" id="3.40.50.2300">
    <property type="match status" value="2"/>
</dbReference>
<dbReference type="SUPFAM" id="SSF55785">
    <property type="entry name" value="PYP-like sensor domain (PAS domain)"/>
    <property type="match status" value="1"/>
</dbReference>
<dbReference type="PROSITE" id="PS50113">
    <property type="entry name" value="PAC"/>
    <property type="match status" value="1"/>
</dbReference>
<evidence type="ECO:0000256" key="10">
    <source>
        <dbReference type="ARBA" id="ARBA00022840"/>
    </source>
</evidence>
<dbReference type="InterPro" id="IPR036097">
    <property type="entry name" value="HisK_dim/P_sf"/>
</dbReference>
<evidence type="ECO:0000256" key="17">
    <source>
        <dbReference type="PROSITE-ProRule" id="PRU00169"/>
    </source>
</evidence>
<dbReference type="Pfam" id="PF00072">
    <property type="entry name" value="Response_reg"/>
    <property type="match status" value="2"/>
</dbReference>
<dbReference type="InterPro" id="IPR001789">
    <property type="entry name" value="Sig_transdc_resp-reg_receiver"/>
</dbReference>
<evidence type="ECO:0000256" key="8">
    <source>
        <dbReference type="ARBA" id="ARBA00022741"/>
    </source>
</evidence>
<evidence type="ECO:0000256" key="14">
    <source>
        <dbReference type="ARBA" id="ARBA00058004"/>
    </source>
</evidence>
<dbReference type="Gene3D" id="1.20.120.160">
    <property type="entry name" value="HPT domain"/>
    <property type="match status" value="1"/>
</dbReference>
<keyword evidence="12" id="KW-0902">Two-component regulatory system</keyword>
<dbReference type="EMBL" id="AFHG01000029">
    <property type="protein sequence ID" value="EGK73201.1"/>
    <property type="molecule type" value="Genomic_DNA"/>
</dbReference>
<accession>F5R823</accession>
<sequence length="870" mass="93780">MHPSLSSLLQQIGLTGTDERAVADWLASGPAPAALSAALQEMDRLVEAGSELDASRHAWQWEPATARFAVPPEFRQSLGYSQAELPELLAVWRDIVHEDDVAGFDRWLEDRLAGATAQPAFDLRLRRADGEVLWLRIESTATERDDRGRVVSVSGLIGLLDARRQAEVELLRAKEKAEAASRAKSDFLANMSHEIRTPMNGIMGMSALLQDTSLDSEQREYVHAIKTSADALLVIINDILDFSKIEAGKLAIEEVECVPSDLVGEAARGLAIGAQQKGVELYCRIAPDLPRRVLGDPGRMRQILVNLIGNAVKFTERGEIEVGCEAVGMPSAVGDHAELHLWVRDTGIGIDAAKQALVFEAFAQADTSTTRRFGGTGLGLAICNRLVSLMGGRLWLESTPGQGSTFHFTMRCRVLEAAGLSPHFQRFPGLRVLLIEDHPPSRSAVAAMLGDMGASALAVGAVQAARQALRQAHDSGRPFDILMVDRTLPDEDAFDFVSGFCEGPNRLNRVVMMLSGANQAADNALARSLGVRGRLHKPFSAGELATALTDALSSQPDDSAHELDDFALTIGDLDIERSLVHSGLGSATVRHVLLAEDNPVNQLVAVRTLERAGYKVTVANNGQEALDLIDSESFDVVLMDVQMPVMGGIEATRAIRAREQRRSWVVDTDHVQHLPIIAMTANAMKGDRELCLDEGMDDYVSKPVKAEDLLAALERVLERPDDDAAMTHTAISDINGLMRSAGHGHVSADWGAEAAEPAIDLSHTLETLEGDRAMVLRVIDVFLGELPELRRTLAAGVQGQDCEVVARVGHRLRGSLSVFGARGTEVCVSRLEEAARAGDSGALASLHRDADHLLARLGEALVAGRASVLA</sequence>
<keyword evidence="8" id="KW-0547">Nucleotide-binding</keyword>
<evidence type="ECO:0000259" key="18">
    <source>
        <dbReference type="PROSITE" id="PS50109"/>
    </source>
</evidence>
<dbReference type="CDD" id="cd00130">
    <property type="entry name" value="PAS"/>
    <property type="match status" value="1"/>
</dbReference>
<dbReference type="EC" id="2.7.13.3" evidence="3"/>
<dbReference type="PANTHER" id="PTHR45339">
    <property type="entry name" value="HYBRID SIGNAL TRANSDUCTION HISTIDINE KINASE J"/>
    <property type="match status" value="1"/>
</dbReference>
<keyword evidence="7" id="KW-0812">Transmembrane</keyword>
<feature type="domain" description="Histidine kinase" evidence="18">
    <location>
        <begin position="190"/>
        <end position="414"/>
    </location>
</feature>
<dbReference type="GO" id="GO:0005886">
    <property type="term" value="C:plasma membrane"/>
    <property type="evidence" value="ECO:0007669"/>
    <property type="project" value="UniProtKB-SubCell"/>
</dbReference>
<evidence type="ECO:0000256" key="3">
    <source>
        <dbReference type="ARBA" id="ARBA00012438"/>
    </source>
</evidence>
<dbReference type="InterPro" id="IPR036890">
    <property type="entry name" value="HATPase_C_sf"/>
</dbReference>
<evidence type="ECO:0000256" key="6">
    <source>
        <dbReference type="ARBA" id="ARBA00022679"/>
    </source>
</evidence>
<evidence type="ECO:0000256" key="2">
    <source>
        <dbReference type="ARBA" id="ARBA00004651"/>
    </source>
</evidence>
<dbReference type="OrthoDB" id="8552871at2"/>
<evidence type="ECO:0000256" key="16">
    <source>
        <dbReference type="PROSITE-ProRule" id="PRU00110"/>
    </source>
</evidence>
<keyword evidence="13" id="KW-0472">Membrane</keyword>
<comment type="catalytic activity">
    <reaction evidence="1">
        <text>ATP + protein L-histidine = ADP + protein N-phospho-L-histidine.</text>
        <dbReference type="EC" id="2.7.13.3"/>
    </reaction>
</comment>
<evidence type="ECO:0000313" key="22">
    <source>
        <dbReference type="EMBL" id="EGK73201.1"/>
    </source>
</evidence>
<comment type="subcellular location">
    <subcellularLocation>
        <location evidence="2">Cell membrane</location>
        <topology evidence="2">Multi-pass membrane protein</topology>
    </subcellularLocation>
</comment>
<dbReference type="SUPFAM" id="SSF52172">
    <property type="entry name" value="CheY-like"/>
    <property type="match status" value="2"/>
</dbReference>
<evidence type="ECO:0000256" key="7">
    <source>
        <dbReference type="ARBA" id="ARBA00022692"/>
    </source>
</evidence>
<keyword evidence="11" id="KW-1133">Transmembrane helix</keyword>
<dbReference type="CDD" id="cd00082">
    <property type="entry name" value="HisKA"/>
    <property type="match status" value="1"/>
</dbReference>
<keyword evidence="5 17" id="KW-0597">Phosphoprotein</keyword>
<keyword evidence="9" id="KW-0418">Kinase</keyword>
<dbReference type="InterPro" id="IPR000014">
    <property type="entry name" value="PAS"/>
</dbReference>
<keyword evidence="4" id="KW-1003">Cell membrane</keyword>
<dbReference type="InterPro" id="IPR003661">
    <property type="entry name" value="HisK_dim/P_dom"/>
</dbReference>
<dbReference type="Pfam" id="PF00512">
    <property type="entry name" value="HisKA"/>
    <property type="match status" value="1"/>
</dbReference>
<dbReference type="SMART" id="SM00387">
    <property type="entry name" value="HATPase_c"/>
    <property type="match status" value="1"/>
</dbReference>
<dbReference type="Pfam" id="PF08447">
    <property type="entry name" value="PAS_3"/>
    <property type="match status" value="1"/>
</dbReference>
<feature type="modified residue" description="4-aspartylphosphate" evidence="17">
    <location>
        <position position="640"/>
    </location>
</feature>
<feature type="modified residue" description="Phosphohistidine" evidence="16">
    <location>
        <position position="810"/>
    </location>
</feature>
<feature type="domain" description="HPt" evidence="21">
    <location>
        <begin position="771"/>
        <end position="870"/>
    </location>
</feature>
<dbReference type="STRING" id="1000565.METUNv1_00374"/>
<evidence type="ECO:0000256" key="15">
    <source>
        <dbReference type="ARBA" id="ARBA00070152"/>
    </source>
</evidence>
<protein>
    <recommendedName>
        <fullName evidence="15">Virulence sensor protein BvgS</fullName>
        <ecNumber evidence="3">2.7.13.3</ecNumber>
    </recommendedName>
</protein>
<evidence type="ECO:0000256" key="4">
    <source>
        <dbReference type="ARBA" id="ARBA00022475"/>
    </source>
</evidence>
<dbReference type="SMART" id="SM00388">
    <property type="entry name" value="HisKA"/>
    <property type="match status" value="1"/>
</dbReference>
<evidence type="ECO:0000259" key="19">
    <source>
        <dbReference type="PROSITE" id="PS50110"/>
    </source>
</evidence>
<dbReference type="CDD" id="cd16922">
    <property type="entry name" value="HATPase_EvgS-ArcB-TorS-like"/>
    <property type="match status" value="1"/>
</dbReference>
<dbReference type="InterPro" id="IPR003594">
    <property type="entry name" value="HATPase_dom"/>
</dbReference>
<keyword evidence="6" id="KW-0808">Transferase</keyword>
<dbReference type="FunFam" id="1.10.287.130:FF:000003">
    <property type="entry name" value="Histidine kinase"/>
    <property type="match status" value="1"/>
</dbReference>
<dbReference type="InterPro" id="IPR013655">
    <property type="entry name" value="PAS_fold_3"/>
</dbReference>
<dbReference type="Pfam" id="PF01627">
    <property type="entry name" value="Hpt"/>
    <property type="match status" value="1"/>
</dbReference>
<keyword evidence="23" id="KW-1185">Reference proteome</keyword>
<dbReference type="PANTHER" id="PTHR45339:SF1">
    <property type="entry name" value="HYBRID SIGNAL TRANSDUCTION HISTIDINE KINASE J"/>
    <property type="match status" value="1"/>
</dbReference>
<dbReference type="InterPro" id="IPR000700">
    <property type="entry name" value="PAS-assoc_C"/>
</dbReference>
<gene>
    <name evidence="22" type="ORF">METUNv1_00374</name>
</gene>
<dbReference type="PRINTS" id="PR00344">
    <property type="entry name" value="BCTRLSENSOR"/>
</dbReference>
<dbReference type="InterPro" id="IPR008207">
    <property type="entry name" value="Sig_transdc_His_kin_Hpt_dom"/>
</dbReference>
<dbReference type="CDD" id="cd00156">
    <property type="entry name" value="REC"/>
    <property type="match status" value="1"/>
</dbReference>
<evidence type="ECO:0000256" key="5">
    <source>
        <dbReference type="ARBA" id="ARBA00022553"/>
    </source>
</evidence>
<evidence type="ECO:0000256" key="1">
    <source>
        <dbReference type="ARBA" id="ARBA00000085"/>
    </source>
</evidence>
<dbReference type="InterPro" id="IPR004358">
    <property type="entry name" value="Sig_transdc_His_kin-like_C"/>
</dbReference>
<dbReference type="eggNOG" id="COG2205">
    <property type="taxonomic scope" value="Bacteria"/>
</dbReference>
<dbReference type="PROSITE" id="PS50894">
    <property type="entry name" value="HPT"/>
    <property type="match status" value="1"/>
</dbReference>
<dbReference type="SUPFAM" id="SSF47384">
    <property type="entry name" value="Homodimeric domain of signal transducing histidine kinase"/>
    <property type="match status" value="1"/>
</dbReference>
<dbReference type="AlphaFoldDB" id="F5R823"/>
<dbReference type="Gene3D" id="3.30.565.10">
    <property type="entry name" value="Histidine kinase-like ATPase, C-terminal domain"/>
    <property type="match status" value="1"/>
</dbReference>
<dbReference type="FunFam" id="3.30.565.10:FF:000010">
    <property type="entry name" value="Sensor histidine kinase RcsC"/>
    <property type="match status" value="1"/>
</dbReference>
<reference evidence="22 23" key="1">
    <citation type="journal article" date="2011" name="J. Bacteriol.">
        <title>Genome sequence of Methyloversatilis universalis FAM5T, a methylotrophic representative of the order Rhodocyclales.</title>
        <authorList>
            <person name="Kittichotirat W."/>
            <person name="Good N.M."/>
            <person name="Hall R."/>
            <person name="Bringel F."/>
            <person name="Lajus A."/>
            <person name="Medigue C."/>
            <person name="Smalley N.E."/>
            <person name="Beck D."/>
            <person name="Bumgarner R."/>
            <person name="Vuilleumier S."/>
            <person name="Kalyuzhnaya M.G."/>
        </authorList>
    </citation>
    <scope>NUCLEOTIDE SEQUENCE [LARGE SCALE GENOMIC DNA]</scope>
    <source>
        <strain evidence="23">ATCC BAA-1314 / JCM 13912 / FAM5</strain>
    </source>
</reference>
<dbReference type="InterPro" id="IPR005467">
    <property type="entry name" value="His_kinase_dom"/>
</dbReference>
<feature type="domain" description="Response regulatory" evidence="19">
    <location>
        <begin position="591"/>
        <end position="717"/>
    </location>
</feature>
<evidence type="ECO:0000313" key="23">
    <source>
        <dbReference type="Proteomes" id="UP000005019"/>
    </source>
</evidence>
<feature type="domain" description="Response regulatory" evidence="19">
    <location>
        <begin position="431"/>
        <end position="552"/>
    </location>
</feature>
<dbReference type="Gene3D" id="3.30.450.20">
    <property type="entry name" value="PAS domain"/>
    <property type="match status" value="1"/>
</dbReference>
<dbReference type="SUPFAM" id="SSF47226">
    <property type="entry name" value="Histidine-containing phosphotransfer domain, HPT domain"/>
    <property type="match status" value="1"/>
</dbReference>
<organism evidence="22 23">
    <name type="scientific">Methyloversatilis universalis (strain ATCC BAA-1314 / DSM 25237 / JCM 13912 / CCUG 52030 / FAM5)</name>
    <dbReference type="NCBI Taxonomy" id="1000565"/>
    <lineage>
        <taxon>Bacteria</taxon>
        <taxon>Pseudomonadati</taxon>
        <taxon>Pseudomonadota</taxon>
        <taxon>Betaproteobacteria</taxon>
        <taxon>Nitrosomonadales</taxon>
        <taxon>Sterolibacteriaceae</taxon>
        <taxon>Methyloversatilis</taxon>
    </lineage>
</organism>
<dbReference type="SMART" id="SM00448">
    <property type="entry name" value="REC"/>
    <property type="match status" value="2"/>
</dbReference>
<evidence type="ECO:0000256" key="11">
    <source>
        <dbReference type="ARBA" id="ARBA00022989"/>
    </source>
</evidence>
<proteinExistence type="predicted"/>
<evidence type="ECO:0000256" key="12">
    <source>
        <dbReference type="ARBA" id="ARBA00023012"/>
    </source>
</evidence>
<dbReference type="PROSITE" id="PS50109">
    <property type="entry name" value="HIS_KIN"/>
    <property type="match status" value="1"/>
</dbReference>
<dbReference type="RefSeq" id="WP_008058264.1">
    <property type="nucleotide sequence ID" value="NZ_AFHG01000029.1"/>
</dbReference>
<dbReference type="SUPFAM" id="SSF55874">
    <property type="entry name" value="ATPase domain of HSP90 chaperone/DNA topoisomerase II/histidine kinase"/>
    <property type="match status" value="1"/>
</dbReference>
<keyword evidence="10" id="KW-0067">ATP-binding</keyword>
<dbReference type="GO" id="GO:0000155">
    <property type="term" value="F:phosphorelay sensor kinase activity"/>
    <property type="evidence" value="ECO:0007669"/>
    <property type="project" value="InterPro"/>
</dbReference>
<dbReference type="Pfam" id="PF02518">
    <property type="entry name" value="HATPase_c"/>
    <property type="match status" value="1"/>
</dbReference>
<feature type="modified residue" description="4-aspartylphosphate" evidence="17">
    <location>
        <position position="485"/>
    </location>
</feature>
<feature type="domain" description="PAC" evidence="20">
    <location>
        <begin position="119"/>
        <end position="172"/>
    </location>
</feature>
<evidence type="ECO:0000256" key="9">
    <source>
        <dbReference type="ARBA" id="ARBA00022777"/>
    </source>
</evidence>
<dbReference type="GO" id="GO:0005524">
    <property type="term" value="F:ATP binding"/>
    <property type="evidence" value="ECO:0007669"/>
    <property type="project" value="UniProtKB-KW"/>
</dbReference>
<evidence type="ECO:0000259" key="20">
    <source>
        <dbReference type="PROSITE" id="PS50113"/>
    </source>
</evidence>
<name>F5R823_METUF</name>
<evidence type="ECO:0000259" key="21">
    <source>
        <dbReference type="PROSITE" id="PS50894"/>
    </source>
</evidence>
<dbReference type="PROSITE" id="PS50110">
    <property type="entry name" value="RESPONSE_REGULATORY"/>
    <property type="match status" value="2"/>
</dbReference>
<dbReference type="Gene3D" id="1.10.287.130">
    <property type="match status" value="1"/>
</dbReference>
<comment type="function">
    <text evidence="14">Member of the two-component regulatory system BvgS/BvgA. Phosphorylates BvgA via a four-step phosphorelay in response to environmental signals.</text>
</comment>
<dbReference type="Proteomes" id="UP000005019">
    <property type="component" value="Unassembled WGS sequence"/>
</dbReference>
<dbReference type="InterPro" id="IPR035965">
    <property type="entry name" value="PAS-like_dom_sf"/>
</dbReference>
<dbReference type="CDD" id="cd17546">
    <property type="entry name" value="REC_hyHK_CKI1_RcsC-like"/>
    <property type="match status" value="1"/>
</dbReference>
<dbReference type="InterPro" id="IPR011006">
    <property type="entry name" value="CheY-like_superfamily"/>
</dbReference>